<evidence type="ECO:0000256" key="11">
    <source>
        <dbReference type="ARBA" id="ARBA00022842"/>
    </source>
</evidence>
<evidence type="ECO:0000256" key="6">
    <source>
        <dbReference type="ARBA" id="ARBA00022679"/>
    </source>
</evidence>
<dbReference type="InterPro" id="IPR008949">
    <property type="entry name" value="Isoprenoid_synthase_dom_sf"/>
</dbReference>
<dbReference type="GO" id="GO:1990234">
    <property type="term" value="C:transferase complex"/>
    <property type="evidence" value="ECO:0007669"/>
    <property type="project" value="TreeGrafter"/>
</dbReference>
<evidence type="ECO:0000259" key="15">
    <source>
        <dbReference type="PROSITE" id="PS50089"/>
    </source>
</evidence>
<comment type="catalytic activity">
    <reaction evidence="1">
        <text>S-ubiquitinyl-[E2 ubiquitin-conjugating enzyme]-L-cysteine + [acceptor protein]-L-lysine = [E2 ubiquitin-conjugating enzyme]-L-cysteine + N(6)-ubiquitinyl-[acceptor protein]-L-lysine.</text>
        <dbReference type="EC" id="2.3.2.27"/>
    </reaction>
</comment>
<dbReference type="GO" id="GO:0000209">
    <property type="term" value="P:protein polyubiquitination"/>
    <property type="evidence" value="ECO:0007669"/>
    <property type="project" value="UniProtKB-ARBA"/>
</dbReference>
<evidence type="ECO:0000256" key="14">
    <source>
        <dbReference type="SAM" id="MobiDB-lite"/>
    </source>
</evidence>
<dbReference type="PROSITE" id="PS00723">
    <property type="entry name" value="POLYPRENYL_SYNTHASE_1"/>
    <property type="match status" value="1"/>
</dbReference>
<dbReference type="GO" id="GO:0006744">
    <property type="term" value="P:ubiquinone biosynthetic process"/>
    <property type="evidence" value="ECO:0007669"/>
    <property type="project" value="TreeGrafter"/>
</dbReference>
<dbReference type="OrthoDB" id="9927103at2759"/>
<dbReference type="EMBL" id="CAJPEX010000510">
    <property type="protein sequence ID" value="CAG0916091.1"/>
    <property type="molecule type" value="Genomic_DNA"/>
</dbReference>
<dbReference type="InterPro" id="IPR039525">
    <property type="entry name" value="RNF126-like_zinc-ribbon"/>
</dbReference>
<dbReference type="SUPFAM" id="SSF57850">
    <property type="entry name" value="RING/U-box"/>
    <property type="match status" value="1"/>
</dbReference>
<dbReference type="Pfam" id="PF14369">
    <property type="entry name" value="Zn_ribbon_19"/>
    <property type="match status" value="1"/>
</dbReference>
<protein>
    <recommendedName>
        <fullName evidence="5">RING-type E3 ubiquitin transferase</fullName>
        <ecNumber evidence="5">2.3.2.27</ecNumber>
    </recommendedName>
</protein>
<evidence type="ECO:0000256" key="7">
    <source>
        <dbReference type="ARBA" id="ARBA00022723"/>
    </source>
</evidence>
<dbReference type="PROSITE" id="PS00444">
    <property type="entry name" value="POLYPRENYL_SYNTHASE_2"/>
    <property type="match status" value="1"/>
</dbReference>
<dbReference type="EC" id="2.3.2.27" evidence="5"/>
<dbReference type="GO" id="GO:0008270">
    <property type="term" value="F:zinc ion binding"/>
    <property type="evidence" value="ECO:0007669"/>
    <property type="project" value="UniProtKB-KW"/>
</dbReference>
<feature type="domain" description="RING-type" evidence="15">
    <location>
        <begin position="148"/>
        <end position="189"/>
    </location>
</feature>
<feature type="compositionally biased region" description="Pro residues" evidence="14">
    <location>
        <begin position="231"/>
        <end position="245"/>
    </location>
</feature>
<comment type="cofactor">
    <cofactor evidence="2">
        <name>Mg(2+)</name>
        <dbReference type="ChEBI" id="CHEBI:18420"/>
    </cofactor>
</comment>
<keyword evidence="8 13" id="KW-0863">Zinc-finger</keyword>
<keyword evidence="7" id="KW-0479">Metal-binding</keyword>
<dbReference type="SMART" id="SM00184">
    <property type="entry name" value="RING"/>
    <property type="match status" value="1"/>
</dbReference>
<dbReference type="Pfam" id="PF00348">
    <property type="entry name" value="polyprenyl_synt"/>
    <property type="match status" value="1"/>
</dbReference>
<keyword evidence="17" id="KW-1185">Reference proteome</keyword>
<dbReference type="PROSITE" id="PS50089">
    <property type="entry name" value="ZF_RING_2"/>
    <property type="match status" value="1"/>
</dbReference>
<evidence type="ECO:0000256" key="12">
    <source>
        <dbReference type="ARBA" id="ARBA00023229"/>
    </source>
</evidence>
<dbReference type="Gene3D" id="1.10.600.10">
    <property type="entry name" value="Farnesyl Diphosphate Synthase"/>
    <property type="match status" value="1"/>
</dbReference>
<evidence type="ECO:0000313" key="16">
    <source>
        <dbReference type="EMBL" id="CAD7275939.1"/>
    </source>
</evidence>
<dbReference type="Proteomes" id="UP000678499">
    <property type="component" value="Unassembled WGS sequence"/>
</dbReference>
<dbReference type="GO" id="GO:0008299">
    <property type="term" value="P:isoprenoid biosynthetic process"/>
    <property type="evidence" value="ECO:0007669"/>
    <property type="project" value="UniProtKB-KW"/>
</dbReference>
<dbReference type="GO" id="GO:0005739">
    <property type="term" value="C:mitochondrion"/>
    <property type="evidence" value="ECO:0007669"/>
    <property type="project" value="TreeGrafter"/>
</dbReference>
<dbReference type="GO" id="GO:0061630">
    <property type="term" value="F:ubiquitin protein ligase activity"/>
    <property type="evidence" value="ECO:0007669"/>
    <property type="project" value="UniProtKB-EC"/>
</dbReference>
<accession>A0A7R9BKY9</accession>
<dbReference type="SUPFAM" id="SSF48576">
    <property type="entry name" value="Terpenoid synthases"/>
    <property type="match status" value="1"/>
</dbReference>
<comment type="similarity">
    <text evidence="4">Belongs to the FPP/GGPP synthase family.</text>
</comment>
<dbReference type="Pfam" id="PF13639">
    <property type="entry name" value="zf-RING_2"/>
    <property type="match status" value="1"/>
</dbReference>
<proteinExistence type="inferred from homology"/>
<dbReference type="GO" id="GO:0004659">
    <property type="term" value="F:prenyltransferase activity"/>
    <property type="evidence" value="ECO:0007669"/>
    <property type="project" value="InterPro"/>
</dbReference>
<dbReference type="PANTHER" id="PTHR12001:SF69">
    <property type="entry name" value="ALL TRANS-POLYPRENYL-DIPHOSPHATE SYNTHASE PDSS1"/>
    <property type="match status" value="1"/>
</dbReference>
<reference evidence="16" key="1">
    <citation type="submission" date="2020-11" db="EMBL/GenBank/DDBJ databases">
        <authorList>
            <person name="Tran Van P."/>
        </authorList>
    </citation>
    <scope>NUCLEOTIDE SEQUENCE</scope>
</reference>
<comment type="pathway">
    <text evidence="3">Protein modification; protein ubiquitination.</text>
</comment>
<keyword evidence="12" id="KW-0414">Isoprene biosynthesis</keyword>
<feature type="region of interest" description="Disordered" evidence="14">
    <location>
        <begin position="208"/>
        <end position="268"/>
    </location>
</feature>
<evidence type="ECO:0000313" key="17">
    <source>
        <dbReference type="Proteomes" id="UP000678499"/>
    </source>
</evidence>
<evidence type="ECO:0000256" key="10">
    <source>
        <dbReference type="ARBA" id="ARBA00022833"/>
    </source>
</evidence>
<dbReference type="InterPro" id="IPR000092">
    <property type="entry name" value="Polyprenyl_synt"/>
</dbReference>
<dbReference type="SFLD" id="SFLDS00005">
    <property type="entry name" value="Isoprenoid_Synthase_Type_I"/>
    <property type="match status" value="1"/>
</dbReference>
<dbReference type="EMBL" id="OA882547">
    <property type="protein sequence ID" value="CAD7275939.1"/>
    <property type="molecule type" value="Genomic_DNA"/>
</dbReference>
<dbReference type="InterPro" id="IPR033749">
    <property type="entry name" value="Polyprenyl_synt_CS"/>
</dbReference>
<keyword evidence="11" id="KW-0460">Magnesium</keyword>
<dbReference type="CDD" id="cd00685">
    <property type="entry name" value="Trans_IPPS_HT"/>
    <property type="match status" value="1"/>
</dbReference>
<evidence type="ECO:0000256" key="13">
    <source>
        <dbReference type="PROSITE-ProRule" id="PRU00175"/>
    </source>
</evidence>
<dbReference type="FunFam" id="3.30.40.10:FF:000069">
    <property type="entry name" value="E3 ubiquitin-protein ligase RNF115"/>
    <property type="match status" value="1"/>
</dbReference>
<gene>
    <name evidence="16" type="ORF">NMOB1V02_LOCUS3722</name>
</gene>
<evidence type="ECO:0000256" key="4">
    <source>
        <dbReference type="ARBA" id="ARBA00006706"/>
    </source>
</evidence>
<keyword evidence="6" id="KW-0808">Transferase</keyword>
<name>A0A7R9BKY9_9CRUS</name>
<keyword evidence="9" id="KW-0833">Ubl conjugation pathway</keyword>
<evidence type="ECO:0000256" key="3">
    <source>
        <dbReference type="ARBA" id="ARBA00004906"/>
    </source>
</evidence>
<evidence type="ECO:0000256" key="9">
    <source>
        <dbReference type="ARBA" id="ARBA00022786"/>
    </source>
</evidence>
<dbReference type="CDD" id="cd16454">
    <property type="entry name" value="RING-H2_PA-TM-RING"/>
    <property type="match status" value="1"/>
</dbReference>
<evidence type="ECO:0000256" key="8">
    <source>
        <dbReference type="ARBA" id="ARBA00022771"/>
    </source>
</evidence>
<dbReference type="AlphaFoldDB" id="A0A7R9BKY9"/>
<dbReference type="Gene3D" id="3.30.40.10">
    <property type="entry name" value="Zinc/RING finger domain, C3HC4 (zinc finger)"/>
    <property type="match status" value="1"/>
</dbReference>
<dbReference type="InterPro" id="IPR013083">
    <property type="entry name" value="Znf_RING/FYVE/PHD"/>
</dbReference>
<organism evidence="16">
    <name type="scientific">Notodromas monacha</name>
    <dbReference type="NCBI Taxonomy" id="399045"/>
    <lineage>
        <taxon>Eukaryota</taxon>
        <taxon>Metazoa</taxon>
        <taxon>Ecdysozoa</taxon>
        <taxon>Arthropoda</taxon>
        <taxon>Crustacea</taxon>
        <taxon>Oligostraca</taxon>
        <taxon>Ostracoda</taxon>
        <taxon>Podocopa</taxon>
        <taxon>Podocopida</taxon>
        <taxon>Cypridocopina</taxon>
        <taxon>Cypridoidea</taxon>
        <taxon>Cyprididae</taxon>
        <taxon>Notodromas</taxon>
    </lineage>
</organism>
<keyword evidence="10" id="KW-0862">Zinc</keyword>
<dbReference type="PANTHER" id="PTHR12001">
    <property type="entry name" value="GERANYLGERANYL PYROPHOSPHATE SYNTHASE"/>
    <property type="match status" value="1"/>
</dbReference>
<evidence type="ECO:0000256" key="5">
    <source>
        <dbReference type="ARBA" id="ARBA00012483"/>
    </source>
</evidence>
<evidence type="ECO:0000256" key="1">
    <source>
        <dbReference type="ARBA" id="ARBA00000900"/>
    </source>
</evidence>
<sequence length="609" mass="67401">MSDSSASESPNVTYYCHACERNITPNLSDYTCPRCNSGFIERIERPTNPFLGTSIFELSEEPSTADNVGPSVMRIIQDMVAMEHALFNMPSGTFGDYAFGPQGLDNVITQLLNQLEGQGGTPPLTPDQIQALPQLKVTAEMREKSPQCSVCMEDFQTEEIVRKLTCDHFFHDTCIVPWLERHATCPVCRKELGSGQPRNPQRLLIRTRSEEPTHGSAPPPPIDPVGSRPQPTQPQQPPPPPPPPNAATGEAPSPRTPEIVPGKRAHSTVTGPELILNKASAVSPQKLVESDLSCLADAIKGEILEHLEADEVKALSTYHFDGKGKAIRPLIVLLTARCINHHMGNEELSQHQRYVAMIAEMIHTASLIHDDVIDESDIRRGRPTLSSLCGQKKAILIGDCVLAISSLLLARIGHADVYRIISQILTDLVQGEFMQMENPAKRVTQSDRFAHYLEKSFKKTASLMARPCEAVGVLARLPPKLQETVFLFGRNLGMAFQLVDDLLDFECDSQQLGKPAMNDLRSGIATGPVLLAAESHPELYEMIGRRFNRDGDVEKAYHLVVDESDAILRARNLAESYGASALRYLHLFKDSEYRRGLEAVIDQILTRRK</sequence>
<evidence type="ECO:0000256" key="2">
    <source>
        <dbReference type="ARBA" id="ARBA00001946"/>
    </source>
</evidence>
<dbReference type="GO" id="GO:0042811">
    <property type="term" value="P:pheromone biosynthetic process"/>
    <property type="evidence" value="ECO:0007669"/>
    <property type="project" value="UniProtKB-ARBA"/>
</dbReference>
<dbReference type="InterPro" id="IPR001841">
    <property type="entry name" value="Znf_RING"/>
</dbReference>